<dbReference type="GO" id="GO:0022857">
    <property type="term" value="F:transmembrane transporter activity"/>
    <property type="evidence" value="ECO:0007669"/>
    <property type="project" value="InterPro"/>
</dbReference>
<feature type="transmembrane region" description="Helical" evidence="5">
    <location>
        <begin position="469"/>
        <end position="491"/>
    </location>
</feature>
<dbReference type="InterPro" id="IPR011701">
    <property type="entry name" value="MFS"/>
</dbReference>
<feature type="transmembrane region" description="Helical" evidence="5">
    <location>
        <begin position="372"/>
        <end position="392"/>
    </location>
</feature>
<feature type="transmembrane region" description="Helical" evidence="5">
    <location>
        <begin position="181"/>
        <end position="199"/>
    </location>
</feature>
<feature type="transmembrane region" description="Helical" evidence="5">
    <location>
        <begin position="678"/>
        <end position="697"/>
    </location>
</feature>
<feature type="transmembrane region" description="Helical" evidence="5">
    <location>
        <begin position="617"/>
        <end position="636"/>
    </location>
</feature>
<feature type="transmembrane region" description="Helical" evidence="5">
    <location>
        <begin position="806"/>
        <end position="827"/>
    </location>
</feature>
<feature type="domain" description="Major facilitator superfamily (MFS) profile" evidence="6">
    <location>
        <begin position="612"/>
        <end position="1100"/>
    </location>
</feature>
<keyword evidence="4 5" id="KW-0472">Membrane</keyword>
<feature type="transmembrane region" description="Helical" evidence="5">
    <location>
        <begin position="331"/>
        <end position="352"/>
    </location>
</feature>
<evidence type="ECO:0000256" key="3">
    <source>
        <dbReference type="ARBA" id="ARBA00022989"/>
    </source>
</evidence>
<dbReference type="FunFam" id="1.20.1250.20:FF:000196">
    <property type="entry name" value="MFS toxin efflux pump (AflT)"/>
    <property type="match status" value="1"/>
</dbReference>
<dbReference type="Pfam" id="PF07690">
    <property type="entry name" value="MFS_1"/>
    <property type="match status" value="2"/>
</dbReference>
<evidence type="ECO:0000256" key="1">
    <source>
        <dbReference type="ARBA" id="ARBA00004141"/>
    </source>
</evidence>
<proteinExistence type="predicted"/>
<keyword evidence="2 5" id="KW-0812">Transmembrane</keyword>
<dbReference type="VEuPathDB" id="FungiDB:AO090009000602"/>
<feature type="transmembrane region" description="Helical" evidence="5">
    <location>
        <begin position="413"/>
        <end position="433"/>
    </location>
</feature>
<accession>A0A1S9D4L8</accession>
<dbReference type="AlphaFoldDB" id="A0A1S9D4L8"/>
<dbReference type="eggNOG" id="KOG0254">
    <property type="taxonomic scope" value="Eukaryota"/>
</dbReference>
<reference evidence="7 8" key="1">
    <citation type="submission" date="2016-10" db="EMBL/GenBank/DDBJ databases">
        <title>Genome sequencing of Aspergillus oryzae BCC7051.</title>
        <authorList>
            <person name="Thammarongtham C."/>
            <person name="Vorapreeda T."/>
            <person name="Nookaew I."/>
            <person name="Srisuk T."/>
            <person name="Land M."/>
            <person name="Jeennor S."/>
            <person name="Laoteng K."/>
        </authorList>
    </citation>
    <scope>NUCLEOTIDE SEQUENCE [LARGE SCALE GENOMIC DNA]</scope>
    <source>
        <strain evidence="7 8">BCC7051</strain>
    </source>
</reference>
<feature type="transmembrane region" description="Helical" evidence="5">
    <location>
        <begin position="968"/>
        <end position="989"/>
    </location>
</feature>
<feature type="transmembrane region" description="Helical" evidence="5">
    <location>
        <begin position="770"/>
        <end position="786"/>
    </location>
</feature>
<feature type="transmembrane region" description="Helical" evidence="5">
    <location>
        <begin position="152"/>
        <end position="174"/>
    </location>
</feature>
<comment type="caution">
    <text evidence="7">The sequence shown here is derived from an EMBL/GenBank/DDBJ whole genome shotgun (WGS) entry which is preliminary data.</text>
</comment>
<gene>
    <name evidence="7" type="ORF">OAory_01048690</name>
</gene>
<organism evidence="7 8">
    <name type="scientific">Aspergillus oryzae</name>
    <name type="common">Yellow koji mold</name>
    <dbReference type="NCBI Taxonomy" id="5062"/>
    <lineage>
        <taxon>Eukaryota</taxon>
        <taxon>Fungi</taxon>
        <taxon>Dikarya</taxon>
        <taxon>Ascomycota</taxon>
        <taxon>Pezizomycotina</taxon>
        <taxon>Eurotiomycetes</taxon>
        <taxon>Eurotiomycetidae</taxon>
        <taxon>Eurotiales</taxon>
        <taxon>Aspergillaceae</taxon>
        <taxon>Aspergillus</taxon>
        <taxon>Aspergillus subgen. Circumdati</taxon>
    </lineage>
</organism>
<feature type="transmembrane region" description="Helical" evidence="5">
    <location>
        <begin position="211"/>
        <end position="231"/>
    </location>
</feature>
<feature type="transmembrane region" description="Helical" evidence="5">
    <location>
        <begin position="915"/>
        <end position="936"/>
    </location>
</feature>
<dbReference type="CDD" id="cd17502">
    <property type="entry name" value="MFS_Azr1_MDR_like"/>
    <property type="match status" value="1"/>
</dbReference>
<feature type="transmembrane region" description="Helical" evidence="5">
    <location>
        <begin position="122"/>
        <end position="140"/>
    </location>
</feature>
<evidence type="ECO:0000313" key="7">
    <source>
        <dbReference type="EMBL" id="OOO04022.1"/>
    </source>
</evidence>
<feature type="transmembrane region" description="Helical" evidence="5">
    <location>
        <begin position="880"/>
        <end position="903"/>
    </location>
</feature>
<feature type="transmembrane region" description="Helical" evidence="5">
    <location>
        <begin position="439"/>
        <end position="457"/>
    </location>
</feature>
<feature type="transmembrane region" description="Helical" evidence="5">
    <location>
        <begin position="91"/>
        <end position="110"/>
    </location>
</feature>
<dbReference type="PROSITE" id="PS50850">
    <property type="entry name" value="MFS"/>
    <property type="match status" value="1"/>
</dbReference>
<feature type="transmembrane region" description="Helical" evidence="5">
    <location>
        <begin position="703"/>
        <end position="724"/>
    </location>
</feature>
<evidence type="ECO:0000256" key="2">
    <source>
        <dbReference type="ARBA" id="ARBA00022692"/>
    </source>
</evidence>
<feature type="transmembrane region" description="Helical" evidence="5">
    <location>
        <begin position="503"/>
        <end position="529"/>
    </location>
</feature>
<dbReference type="InterPro" id="IPR036259">
    <property type="entry name" value="MFS_trans_sf"/>
</dbReference>
<dbReference type="Gene3D" id="1.20.1250.20">
    <property type="entry name" value="MFS general substrate transporter like domains"/>
    <property type="match status" value="3"/>
</dbReference>
<feature type="transmembrane region" description="Helical" evidence="5">
    <location>
        <begin position="745"/>
        <end position="764"/>
    </location>
</feature>
<dbReference type="GO" id="GO:0005886">
    <property type="term" value="C:plasma membrane"/>
    <property type="evidence" value="ECO:0007669"/>
    <property type="project" value="TreeGrafter"/>
</dbReference>
<feature type="transmembrane region" description="Helical" evidence="5">
    <location>
        <begin position="55"/>
        <end position="71"/>
    </location>
</feature>
<evidence type="ECO:0000256" key="4">
    <source>
        <dbReference type="ARBA" id="ARBA00023136"/>
    </source>
</evidence>
<feature type="transmembrane region" description="Helical" evidence="5">
    <location>
        <begin position="1078"/>
        <end position="1097"/>
    </location>
</feature>
<evidence type="ECO:0000313" key="8">
    <source>
        <dbReference type="Proteomes" id="UP000190312"/>
    </source>
</evidence>
<evidence type="ECO:0000259" key="6">
    <source>
        <dbReference type="PROSITE" id="PS50850"/>
    </source>
</evidence>
<dbReference type="PANTHER" id="PTHR23501:SF199">
    <property type="entry name" value="MFS EFFLUX TRANSPORTER INPD-RELATED"/>
    <property type="match status" value="1"/>
</dbReference>
<dbReference type="PANTHER" id="PTHR23501">
    <property type="entry name" value="MAJOR FACILITATOR SUPERFAMILY"/>
    <property type="match status" value="1"/>
</dbReference>
<protein>
    <submittedName>
        <fullName evidence="7">Major facilitator superfamily MFS_1</fullName>
    </submittedName>
</protein>
<feature type="transmembrane region" description="Helical" evidence="5">
    <location>
        <begin position="1001"/>
        <end position="1022"/>
    </location>
</feature>
<name>A0A1S9D4L8_ASPOZ</name>
<sequence>MLFSQDRDLDVPGTELLVDTQHDLDVAHDGSDIILLPHPTACEGDPLNWSRWKKYWHLLLISIYACVFSFGENNTGDAYTTIVEMTGSTMTIMNGGGALNYLLLGLVNIFWVPTAMKIGRRFCFLATLLLCIGSSLWMGAFHTAGEWFGSNILNGLGTSAYEAVIQLVVFDLFFDHQRGRMLGVYIFAQQLGSIIGLVAGGYISDGPGWRWAQWVVSIAEGVLIVAFFFTFEETLFPRFLFTSSQTLSTNKATTLAQSDAALEDEIATMKDKGPVIADTVSVEEGTAMNTPAPSQFPKRTFREKLRLWVYYPQDHTSYWTYFQRPFFLLKFPNIVIAGVIFAFGCTSGIVTNNTISETLSAPPYNFTDGQTGLVYISALVGSVIGYFTSVFGDKIVIYLARRNDGIKEPEMRLWALVPCFFYAGLGYEIYGWGAETGSHWITIAVGIGSMIAQQVAATSTATAYAMECFPGVGGEIVVILAISSSFINFTISETTQPFLNAVGMGYLFLFYGICVVLSLVAGMAVYIWGKKWRRRCAPRVFFILQHDLQSLLLLAYIQTHRYEAAGIGGGYIPCLESMAENDEKAIQTTDRDIQPNLTEDSLEDDNEPMNFRPWQQLPVFFAMGLGIFILGLATTPTLTNEFHSLTDIGWYGSAYRLTTCSTQFLFGKLYEQFRVKWVLVMAVAILEIGSIVSASASSSAAFIVGRAIAGCGSSGILNGVLIAISHTVPLRWRPICNSTVGGLECIAMIVAPVIGGALTTYVIWRWCFWLNLPVGGFTMIVIIFLFKNPESQKVTDEPFFTKIKQLNIMSLLIFTGSVVCLLLALQWGGTTYSWSSGRVIAPLVVAAVSFAGFIAFEVLQKDAATIPRSVILNRTTGLCLVYAFCSSAAFNVIDYFLPIWFQAIKGATAAKSGQMLLPSIIGLSVAAISSGFIVSAIGYYTPLMLLGSTMMAIGFGFLTSFTPRTTDSAWIGWQVMFSIGIGLAFPQPWSATQTALDAKDIPVGMAAVGFSISIGAAISISVSQNIFTNLLREGLSSVPGLDVGNVIEQGATGFLNNVPASEKERVIDIYNSAVTRTFWAGVAAACVGFVAALCMKWNSVKGAKKERTVEE</sequence>
<dbReference type="InterPro" id="IPR020846">
    <property type="entry name" value="MFS_dom"/>
</dbReference>
<dbReference type="VEuPathDB" id="FungiDB:AO090011000474"/>
<comment type="subcellular location">
    <subcellularLocation>
        <location evidence="1">Membrane</location>
        <topology evidence="1">Multi-pass membrane protein</topology>
    </subcellularLocation>
</comment>
<feature type="transmembrane region" description="Helical" evidence="5">
    <location>
        <begin position="943"/>
        <end position="962"/>
    </location>
</feature>
<dbReference type="SUPFAM" id="SSF103473">
    <property type="entry name" value="MFS general substrate transporter"/>
    <property type="match status" value="2"/>
</dbReference>
<feature type="transmembrane region" description="Helical" evidence="5">
    <location>
        <begin position="839"/>
        <end position="859"/>
    </location>
</feature>
<evidence type="ECO:0000256" key="5">
    <source>
        <dbReference type="SAM" id="Phobius"/>
    </source>
</evidence>
<keyword evidence="3 5" id="KW-1133">Transmembrane helix</keyword>
<dbReference type="OrthoDB" id="5215911at2759"/>
<dbReference type="Proteomes" id="UP000190312">
    <property type="component" value="Unassembled WGS sequence"/>
</dbReference>
<dbReference type="EMBL" id="MKZY01000011">
    <property type="protein sequence ID" value="OOO04022.1"/>
    <property type="molecule type" value="Genomic_DNA"/>
</dbReference>